<accession>A0A6G1Q954</accession>
<dbReference type="CDD" id="cd05716">
    <property type="entry name" value="IgV_pIgR_like"/>
    <property type="match status" value="1"/>
</dbReference>
<keyword evidence="7" id="KW-1185">Reference proteome</keyword>
<feature type="signal peptide" evidence="4">
    <location>
        <begin position="1"/>
        <end position="18"/>
    </location>
</feature>
<reference evidence="7" key="2">
    <citation type="submission" date="2019-02" db="EMBL/GenBank/DDBJ databases">
        <title>Opniocepnalus argus Var Kimnra genome.</title>
        <authorList>
            <person name="Zhou C."/>
            <person name="Xiao S."/>
        </authorList>
    </citation>
    <scope>NUCLEOTIDE SEQUENCE [LARGE SCALE GENOMIC DNA]</scope>
</reference>
<feature type="domain" description="Ig-like" evidence="5">
    <location>
        <begin position="142"/>
        <end position="223"/>
    </location>
</feature>
<gene>
    <name evidence="6" type="ORF">EXN66_Car014631</name>
</gene>
<keyword evidence="2" id="KW-0812">Transmembrane</keyword>
<dbReference type="InterPro" id="IPR013783">
    <property type="entry name" value="Ig-like_fold"/>
</dbReference>
<keyword evidence="3" id="KW-0472">Membrane</keyword>
<dbReference type="InterPro" id="IPR036179">
    <property type="entry name" value="Ig-like_dom_sf"/>
</dbReference>
<dbReference type="SUPFAM" id="SSF48726">
    <property type="entry name" value="Immunoglobulin"/>
    <property type="match status" value="2"/>
</dbReference>
<evidence type="ECO:0000256" key="3">
    <source>
        <dbReference type="ARBA" id="ARBA00023136"/>
    </source>
</evidence>
<evidence type="ECO:0000256" key="2">
    <source>
        <dbReference type="ARBA" id="ARBA00022692"/>
    </source>
</evidence>
<dbReference type="GO" id="GO:0004888">
    <property type="term" value="F:transmembrane signaling receptor activity"/>
    <property type="evidence" value="ECO:0007669"/>
    <property type="project" value="TreeGrafter"/>
</dbReference>
<evidence type="ECO:0000256" key="4">
    <source>
        <dbReference type="SAM" id="SignalP"/>
    </source>
</evidence>
<evidence type="ECO:0000256" key="1">
    <source>
        <dbReference type="ARBA" id="ARBA00004370"/>
    </source>
</evidence>
<reference evidence="6 7" key="1">
    <citation type="submission" date="2019-02" db="EMBL/GenBank/DDBJ databases">
        <title>Opniocepnalus argus genome.</title>
        <authorList>
            <person name="Zhou C."/>
            <person name="Xiao S."/>
        </authorList>
    </citation>
    <scope>NUCLEOTIDE SEQUENCE [LARGE SCALE GENOMIC DNA]</scope>
    <source>
        <strain evidence="6">OARG1902GOOAL</strain>
        <tissue evidence="6">Muscle</tissue>
    </source>
</reference>
<dbReference type="EMBL" id="CM015725">
    <property type="protein sequence ID" value="KAF3698944.1"/>
    <property type="molecule type" value="Genomic_DNA"/>
</dbReference>
<proteinExistence type="predicted"/>
<dbReference type="InterPro" id="IPR003599">
    <property type="entry name" value="Ig_sub"/>
</dbReference>
<dbReference type="InterPro" id="IPR007110">
    <property type="entry name" value="Ig-like_dom"/>
</dbReference>
<dbReference type="PROSITE" id="PS50835">
    <property type="entry name" value="IG_LIKE"/>
    <property type="match status" value="2"/>
</dbReference>
<dbReference type="Gene3D" id="2.60.40.10">
    <property type="entry name" value="Immunoglobulins"/>
    <property type="match status" value="2"/>
</dbReference>
<dbReference type="PANTHER" id="PTHR11860">
    <property type="entry name" value="POLYMERIC-IMMUNOGLOBULIN RECEPTOR"/>
    <property type="match status" value="1"/>
</dbReference>
<name>A0A6G1Q954_CHAAH</name>
<evidence type="ECO:0000313" key="6">
    <source>
        <dbReference type="EMBL" id="KAF3698944.1"/>
    </source>
</evidence>
<dbReference type="Pfam" id="PF07686">
    <property type="entry name" value="V-set"/>
    <property type="match status" value="2"/>
</dbReference>
<keyword evidence="4" id="KW-0732">Signal</keyword>
<dbReference type="InterPro" id="IPR050671">
    <property type="entry name" value="CD300_family_receptors"/>
</dbReference>
<feature type="chain" id="PRO_5026051241" evidence="4">
    <location>
        <begin position="19"/>
        <end position="269"/>
    </location>
</feature>
<dbReference type="InterPro" id="IPR013106">
    <property type="entry name" value="Ig_V-set"/>
</dbReference>
<protein>
    <submittedName>
        <fullName evidence="6">CMRF35-like molecule 5</fullName>
    </submittedName>
</protein>
<dbReference type="AlphaFoldDB" id="A0A6G1Q954"/>
<dbReference type="Proteomes" id="UP000503349">
    <property type="component" value="Chromosome 14"/>
</dbReference>
<feature type="domain" description="Ig-like" evidence="5">
    <location>
        <begin position="2"/>
        <end position="123"/>
    </location>
</feature>
<sequence length="269" mass="30458">MPLLFLLTLLPWIPGFLCWVNTTEQFALLEGRSLTVPCHYDSQYASYVKYWCRGKMREFCSSLGRTDDTHSANPAKDKVSILDDPVHLVFTVTMNDLKEEESGWYMCGVEIGGVWTADVVAFTNIKVIHGLSVVKSELIGEEGSGITVECLYSKRYRESEKKWCRSGDWSSCRLTDSEGSYDDASVAISDDRTGAFTVTLKKLQMRDTGWYLCSAGQKQEAVHVLVTPRASTSRLRNSPLKKHIYTFHDNVFLFSRNLKSLLKPHGARF</sequence>
<organism evidence="6 7">
    <name type="scientific">Channa argus</name>
    <name type="common">Northern snakehead</name>
    <name type="synonym">Ophicephalus argus</name>
    <dbReference type="NCBI Taxonomy" id="215402"/>
    <lineage>
        <taxon>Eukaryota</taxon>
        <taxon>Metazoa</taxon>
        <taxon>Chordata</taxon>
        <taxon>Craniata</taxon>
        <taxon>Vertebrata</taxon>
        <taxon>Euteleostomi</taxon>
        <taxon>Actinopterygii</taxon>
        <taxon>Neopterygii</taxon>
        <taxon>Teleostei</taxon>
        <taxon>Neoteleostei</taxon>
        <taxon>Acanthomorphata</taxon>
        <taxon>Anabantaria</taxon>
        <taxon>Anabantiformes</taxon>
        <taxon>Channoidei</taxon>
        <taxon>Channidae</taxon>
        <taxon>Channa</taxon>
    </lineage>
</organism>
<evidence type="ECO:0000313" key="7">
    <source>
        <dbReference type="Proteomes" id="UP000503349"/>
    </source>
</evidence>
<dbReference type="SMART" id="SM00409">
    <property type="entry name" value="IG"/>
    <property type="match status" value="2"/>
</dbReference>
<comment type="subcellular location">
    <subcellularLocation>
        <location evidence="1">Membrane</location>
    </subcellularLocation>
</comment>
<dbReference type="GO" id="GO:0005886">
    <property type="term" value="C:plasma membrane"/>
    <property type="evidence" value="ECO:0007669"/>
    <property type="project" value="TreeGrafter"/>
</dbReference>
<dbReference type="PANTHER" id="PTHR11860:SF87">
    <property type="entry name" value="CMRF35-LIKE MOLECULE 8"/>
    <property type="match status" value="1"/>
</dbReference>
<evidence type="ECO:0000259" key="5">
    <source>
        <dbReference type="PROSITE" id="PS50835"/>
    </source>
</evidence>